<protein>
    <submittedName>
        <fullName evidence="2">AMP-binding protein</fullName>
    </submittedName>
</protein>
<sequence length="357" mass="40609">MIPTYNKVHNKFKLNNSNYTHQELIEVAYSFIKEGKPFERALGDFLADWLDSKDYIKTKTSGTTGRPKTIRIKKQAMVNSAIATGNYFGLKPGDRALHCLPTQFIAGKMMLVRAIILGLQIDVIDPKTDLQFSTKKHYDFCAMVPLQLQFNLNKLSHLKTLIIGGAPISSCLLQQIQPLKTKIFATYGMTETITHIAVKKLNNFQHNEIASVNHFQTLPDIKISQDERDCLVIEAPKLSKDKVITNDVVKIHSETEFEWLGRIDNVINSGGIKFFPELIEDKIKNKISNRFFIASEKDETLGEKLILIIEGEEKESLTSVFDNLSKYETPKKIYIVPKFIETTSGKIQRLKTLETIK</sequence>
<gene>
    <name evidence="2" type="ORF">FVF61_02965</name>
</gene>
<dbReference type="AlphaFoldDB" id="A0A5D0GJE9"/>
<dbReference type="OrthoDB" id="8870348at2"/>
<dbReference type="InterPro" id="IPR000873">
    <property type="entry name" value="AMP-dep_synth/lig_dom"/>
</dbReference>
<dbReference type="Gene3D" id="3.40.50.12780">
    <property type="entry name" value="N-terminal domain of ligase-like"/>
    <property type="match status" value="1"/>
</dbReference>
<evidence type="ECO:0000259" key="1">
    <source>
        <dbReference type="Pfam" id="PF00501"/>
    </source>
</evidence>
<evidence type="ECO:0000313" key="2">
    <source>
        <dbReference type="EMBL" id="TYA59128.1"/>
    </source>
</evidence>
<dbReference type="GO" id="GO:0006631">
    <property type="term" value="P:fatty acid metabolic process"/>
    <property type="evidence" value="ECO:0007669"/>
    <property type="project" value="TreeGrafter"/>
</dbReference>
<dbReference type="SUPFAM" id="SSF56801">
    <property type="entry name" value="Acetyl-CoA synthetase-like"/>
    <property type="match status" value="1"/>
</dbReference>
<reference evidence="2 3" key="1">
    <citation type="submission" date="2019-08" db="EMBL/GenBank/DDBJ databases">
        <title>Formosa sediminis sp. nov., isolated from marine sediment.</title>
        <authorList>
            <person name="Cao W.R."/>
        </authorList>
    </citation>
    <scope>NUCLEOTIDE SEQUENCE [LARGE SCALE GENOMIC DNA]</scope>
    <source>
        <strain evidence="2 3">1494</strain>
    </source>
</reference>
<organism evidence="2 3">
    <name type="scientific">Formosa maritima</name>
    <dbReference type="NCBI Taxonomy" id="2592046"/>
    <lineage>
        <taxon>Bacteria</taxon>
        <taxon>Pseudomonadati</taxon>
        <taxon>Bacteroidota</taxon>
        <taxon>Flavobacteriia</taxon>
        <taxon>Flavobacteriales</taxon>
        <taxon>Flavobacteriaceae</taxon>
        <taxon>Formosa</taxon>
    </lineage>
</organism>
<keyword evidence="3" id="KW-1185">Reference proteome</keyword>
<dbReference type="RefSeq" id="WP_148453085.1">
    <property type="nucleotide sequence ID" value="NZ_VSFC01000012.1"/>
</dbReference>
<proteinExistence type="predicted"/>
<dbReference type="Gene3D" id="3.30.300.30">
    <property type="match status" value="1"/>
</dbReference>
<dbReference type="PANTHER" id="PTHR43201">
    <property type="entry name" value="ACYL-COA SYNTHETASE"/>
    <property type="match status" value="1"/>
</dbReference>
<dbReference type="GO" id="GO:0031956">
    <property type="term" value="F:medium-chain fatty acid-CoA ligase activity"/>
    <property type="evidence" value="ECO:0007669"/>
    <property type="project" value="TreeGrafter"/>
</dbReference>
<dbReference type="InterPro" id="IPR042099">
    <property type="entry name" value="ANL_N_sf"/>
</dbReference>
<dbReference type="EMBL" id="VSFC01000012">
    <property type="protein sequence ID" value="TYA59128.1"/>
    <property type="molecule type" value="Genomic_DNA"/>
</dbReference>
<dbReference type="InterPro" id="IPR045851">
    <property type="entry name" value="AMP-bd_C_sf"/>
</dbReference>
<accession>A0A5D0GJE9</accession>
<feature type="domain" description="AMP-dependent synthetase/ligase" evidence="1">
    <location>
        <begin position="60"/>
        <end position="202"/>
    </location>
</feature>
<dbReference type="Pfam" id="PF00501">
    <property type="entry name" value="AMP-binding"/>
    <property type="match status" value="1"/>
</dbReference>
<dbReference type="Proteomes" id="UP000324550">
    <property type="component" value="Unassembled WGS sequence"/>
</dbReference>
<comment type="caution">
    <text evidence="2">The sequence shown here is derived from an EMBL/GenBank/DDBJ whole genome shotgun (WGS) entry which is preliminary data.</text>
</comment>
<name>A0A5D0GJE9_9FLAO</name>
<evidence type="ECO:0000313" key="3">
    <source>
        <dbReference type="Proteomes" id="UP000324550"/>
    </source>
</evidence>
<dbReference type="PANTHER" id="PTHR43201:SF32">
    <property type="entry name" value="2-SUCCINYLBENZOATE--COA LIGASE, CHLOROPLASTIC_PEROXISOMAL"/>
    <property type="match status" value="1"/>
</dbReference>